<keyword evidence="5" id="KW-0539">Nucleus</keyword>
<evidence type="ECO:0000256" key="2">
    <source>
        <dbReference type="ARBA" id="ARBA00023015"/>
    </source>
</evidence>
<reference evidence="9 10" key="1">
    <citation type="journal article" date="2020" name="Cell">
        <title>Large-Scale Comparative Analyses of Tick Genomes Elucidate Their Genetic Diversity and Vector Capacities.</title>
        <authorList>
            <consortium name="Tick Genome and Microbiome Consortium (TIGMIC)"/>
            <person name="Jia N."/>
            <person name="Wang J."/>
            <person name="Shi W."/>
            <person name="Du L."/>
            <person name="Sun Y."/>
            <person name="Zhan W."/>
            <person name="Jiang J.F."/>
            <person name="Wang Q."/>
            <person name="Zhang B."/>
            <person name="Ji P."/>
            <person name="Bell-Sakyi L."/>
            <person name="Cui X.M."/>
            <person name="Yuan T.T."/>
            <person name="Jiang B.G."/>
            <person name="Yang W.F."/>
            <person name="Lam T.T."/>
            <person name="Chang Q.C."/>
            <person name="Ding S.J."/>
            <person name="Wang X.J."/>
            <person name="Zhu J.G."/>
            <person name="Ruan X.D."/>
            <person name="Zhao L."/>
            <person name="Wei J.T."/>
            <person name="Ye R.Z."/>
            <person name="Que T.C."/>
            <person name="Du C.H."/>
            <person name="Zhou Y.H."/>
            <person name="Cheng J.X."/>
            <person name="Dai P.F."/>
            <person name="Guo W.B."/>
            <person name="Han X.H."/>
            <person name="Huang E.J."/>
            <person name="Li L.F."/>
            <person name="Wei W."/>
            <person name="Gao Y.C."/>
            <person name="Liu J.Z."/>
            <person name="Shao H.Z."/>
            <person name="Wang X."/>
            <person name="Wang C.C."/>
            <person name="Yang T.C."/>
            <person name="Huo Q.B."/>
            <person name="Li W."/>
            <person name="Chen H.Y."/>
            <person name="Chen S.E."/>
            <person name="Zhou L.G."/>
            <person name="Ni X.B."/>
            <person name="Tian J.H."/>
            <person name="Sheng Y."/>
            <person name="Liu T."/>
            <person name="Pan Y.S."/>
            <person name="Xia L.Y."/>
            <person name="Li J."/>
            <person name="Zhao F."/>
            <person name="Cao W.C."/>
        </authorList>
    </citation>
    <scope>NUCLEOTIDE SEQUENCE [LARGE SCALE GENOMIC DNA]</scope>
    <source>
        <strain evidence="9">HaeL-2018</strain>
    </source>
</reference>
<dbReference type="GO" id="GO:0005634">
    <property type="term" value="C:nucleus"/>
    <property type="evidence" value="ECO:0007669"/>
    <property type="project" value="UniProtKB-SubCell"/>
</dbReference>
<keyword evidence="2" id="KW-0805">Transcription regulation</keyword>
<dbReference type="InterPro" id="IPR001487">
    <property type="entry name" value="Bromodomain"/>
</dbReference>
<dbReference type="InterPro" id="IPR036427">
    <property type="entry name" value="Bromodomain-like_sf"/>
</dbReference>
<dbReference type="OMA" id="TEYIEEP"/>
<dbReference type="VEuPathDB" id="VectorBase:HLOH_040796"/>
<dbReference type="SUPFAM" id="SSF47370">
    <property type="entry name" value="Bromodomain"/>
    <property type="match status" value="1"/>
</dbReference>
<comment type="caution">
    <text evidence="9">The sequence shown here is derived from an EMBL/GenBank/DDBJ whole genome shotgun (WGS) entry which is preliminary data.</text>
</comment>
<evidence type="ECO:0000256" key="1">
    <source>
        <dbReference type="ARBA" id="ARBA00004123"/>
    </source>
</evidence>
<evidence type="ECO:0000256" key="6">
    <source>
        <dbReference type="PROSITE-ProRule" id="PRU00035"/>
    </source>
</evidence>
<dbReference type="Proteomes" id="UP000821853">
    <property type="component" value="Chromosome 10"/>
</dbReference>
<evidence type="ECO:0000313" key="10">
    <source>
        <dbReference type="Proteomes" id="UP000821853"/>
    </source>
</evidence>
<organism evidence="9 10">
    <name type="scientific">Haemaphysalis longicornis</name>
    <name type="common">Bush tick</name>
    <dbReference type="NCBI Taxonomy" id="44386"/>
    <lineage>
        <taxon>Eukaryota</taxon>
        <taxon>Metazoa</taxon>
        <taxon>Ecdysozoa</taxon>
        <taxon>Arthropoda</taxon>
        <taxon>Chelicerata</taxon>
        <taxon>Arachnida</taxon>
        <taxon>Acari</taxon>
        <taxon>Parasitiformes</taxon>
        <taxon>Ixodida</taxon>
        <taxon>Ixodoidea</taxon>
        <taxon>Ixodidae</taxon>
        <taxon>Haemaphysalinae</taxon>
        <taxon>Haemaphysalis</taxon>
    </lineage>
</organism>
<dbReference type="PANTHER" id="PTHR22881:SF27">
    <property type="entry name" value="BROMODOMAIN CONTAINING 7_9"/>
    <property type="match status" value="1"/>
</dbReference>
<protein>
    <recommendedName>
        <fullName evidence="8">Bromo domain-containing protein</fullName>
    </recommendedName>
</protein>
<feature type="domain" description="Bromo" evidence="8">
    <location>
        <begin position="192"/>
        <end position="262"/>
    </location>
</feature>
<name>A0A9J6FKG1_HAELO</name>
<dbReference type="EMBL" id="JABSTR010000002">
    <property type="protein sequence ID" value="KAH9363533.1"/>
    <property type="molecule type" value="Genomic_DNA"/>
</dbReference>
<dbReference type="GO" id="GO:0006357">
    <property type="term" value="P:regulation of transcription by RNA polymerase II"/>
    <property type="evidence" value="ECO:0007669"/>
    <property type="project" value="TreeGrafter"/>
</dbReference>
<keyword evidence="4" id="KW-0804">Transcription</keyword>
<feature type="region of interest" description="Disordered" evidence="7">
    <location>
        <begin position="559"/>
        <end position="601"/>
    </location>
</feature>
<sequence>MDRVTILKREATMTPAERCLRDLFPRRAKALQPRGASTLPVQGATPDNAFQSLLLQEPETTAAARTVDVTMADGGSSSSNTPKRSKKTKNEGKKSTSKGQHRQETKKEPRKKRQKNSEETETCKTECALDNEKRPEVAGTAEAPPARKPRLRSPQQGPSTARAEQPALLAPQGQSYKRPLQKLLCHLLNDLRKMDQHELFAWPVSDVVSPGYSALIHSPMDFSTMKKRIDDNHYSCVSEFREDLKLMCDNAMTYHRSGTVYFNSAKHMWNYGNKLLSKDQLLAWESSLPFFGELTSEELGFVFKAAKPVDSKPRLAIAKDPMCAKASPPCLARKGRRVQRQEKKPGLKSPNKIRVKGPKAGRAAPGKSPRVKGQKAGHVAPGRLTAKPANSKFGFLRQTEDGSTSLSILTDTHCDDVRGPGETRANLETLVGKLAHGTGTLINVKDRIKDVARPVDYLDHGPYSTYAPHYDSTLANLSKQESDLVYLTYGDEPGEQRAETLPSFAKDWDTIPDMVCSLFDEPATGGQQTKTVEAFRTRCEGKNLGPLLNPGAQARNLEQPNAKHNDSKPSGSSSASKGLATGSAVAGSKRTSQPAARKDFTKYRRVREDHYNYCEHHITVHSSLDSTGNVTSAMLQQKLQESSEMIDRLSRMQQERLSRVPPAHLSQIQGPSGQELELAEKVAKRLSELVSFATPGDVVSVEAVRKALGISYAPTV</sequence>
<feature type="compositionally biased region" description="Low complexity" evidence="7">
    <location>
        <begin position="568"/>
        <end position="584"/>
    </location>
</feature>
<dbReference type="AlphaFoldDB" id="A0A9J6FKG1"/>
<evidence type="ECO:0000256" key="4">
    <source>
        <dbReference type="ARBA" id="ARBA00023163"/>
    </source>
</evidence>
<dbReference type="PROSITE" id="PS50014">
    <property type="entry name" value="BROMODOMAIN_2"/>
    <property type="match status" value="1"/>
</dbReference>
<feature type="compositionally biased region" description="Basic and acidic residues" evidence="7">
    <location>
        <begin position="115"/>
        <end position="124"/>
    </location>
</feature>
<dbReference type="InterPro" id="IPR051831">
    <property type="entry name" value="Bromodomain_contain_prot"/>
</dbReference>
<dbReference type="PANTHER" id="PTHR22881">
    <property type="entry name" value="BROMODOMAIN CONTAINING PROTEIN"/>
    <property type="match status" value="1"/>
</dbReference>
<dbReference type="PRINTS" id="PR00503">
    <property type="entry name" value="BROMODOMAIN"/>
</dbReference>
<evidence type="ECO:0000313" key="9">
    <source>
        <dbReference type="EMBL" id="KAH9363533.1"/>
    </source>
</evidence>
<proteinExistence type="predicted"/>
<keyword evidence="3 6" id="KW-0103">Bromodomain</keyword>
<evidence type="ECO:0000256" key="5">
    <source>
        <dbReference type="ARBA" id="ARBA00023242"/>
    </source>
</evidence>
<evidence type="ECO:0000256" key="7">
    <source>
        <dbReference type="SAM" id="MobiDB-lite"/>
    </source>
</evidence>
<feature type="region of interest" description="Disordered" evidence="7">
    <location>
        <begin position="70"/>
        <end position="174"/>
    </location>
</feature>
<dbReference type="OrthoDB" id="21648at2759"/>
<dbReference type="Pfam" id="PF12024">
    <property type="entry name" value="DUF3512"/>
    <property type="match status" value="1"/>
</dbReference>
<comment type="subcellular location">
    <subcellularLocation>
        <location evidence="1">Nucleus</location>
    </subcellularLocation>
</comment>
<dbReference type="InterPro" id="IPR021900">
    <property type="entry name" value="DUF3512"/>
</dbReference>
<evidence type="ECO:0000256" key="3">
    <source>
        <dbReference type="ARBA" id="ARBA00023117"/>
    </source>
</evidence>
<gene>
    <name evidence="9" type="ORF">HPB48_005934</name>
</gene>
<keyword evidence="10" id="KW-1185">Reference proteome</keyword>
<feature type="region of interest" description="Disordered" evidence="7">
    <location>
        <begin position="328"/>
        <end position="384"/>
    </location>
</feature>
<dbReference type="SMART" id="SM00297">
    <property type="entry name" value="BROMO"/>
    <property type="match status" value="1"/>
</dbReference>
<accession>A0A9J6FKG1</accession>
<dbReference type="Pfam" id="PF00439">
    <property type="entry name" value="Bromodomain"/>
    <property type="match status" value="1"/>
</dbReference>
<evidence type="ECO:0000259" key="8">
    <source>
        <dbReference type="PROSITE" id="PS50014"/>
    </source>
</evidence>
<dbReference type="Gene3D" id="1.20.920.10">
    <property type="entry name" value="Bromodomain-like"/>
    <property type="match status" value="1"/>
</dbReference>